<dbReference type="Pfam" id="PF00005">
    <property type="entry name" value="ABC_tran"/>
    <property type="match status" value="1"/>
</dbReference>
<protein>
    <submittedName>
        <fullName evidence="6">ABC transporter ATP-binding protein</fullName>
    </submittedName>
</protein>
<organism evidence="6 7">
    <name type="scientific">Paraconexibacter algicola</name>
    <dbReference type="NCBI Taxonomy" id="2133960"/>
    <lineage>
        <taxon>Bacteria</taxon>
        <taxon>Bacillati</taxon>
        <taxon>Actinomycetota</taxon>
        <taxon>Thermoleophilia</taxon>
        <taxon>Solirubrobacterales</taxon>
        <taxon>Paraconexibacteraceae</taxon>
        <taxon>Paraconexibacter</taxon>
    </lineage>
</organism>
<dbReference type="SMART" id="SM00382">
    <property type="entry name" value="AAA"/>
    <property type="match status" value="1"/>
</dbReference>
<dbReference type="Proteomes" id="UP000240739">
    <property type="component" value="Unassembled WGS sequence"/>
</dbReference>
<evidence type="ECO:0000256" key="1">
    <source>
        <dbReference type="ARBA" id="ARBA00005417"/>
    </source>
</evidence>
<reference evidence="6 7" key="1">
    <citation type="submission" date="2018-03" db="EMBL/GenBank/DDBJ databases">
        <title>Aquarubrobacter algicola gen. nov., sp. nov., a novel actinobacterium isolated from shallow eutrophic lake during the end of cyanobacterial harmful algal blooms.</title>
        <authorList>
            <person name="Chun S.J."/>
        </authorList>
    </citation>
    <scope>NUCLEOTIDE SEQUENCE [LARGE SCALE GENOMIC DNA]</scope>
    <source>
        <strain evidence="6 7">Seoho-28</strain>
    </source>
</reference>
<dbReference type="InterPro" id="IPR003439">
    <property type="entry name" value="ABC_transporter-like_ATP-bd"/>
</dbReference>
<name>A0A2T4UBT0_9ACTN</name>
<dbReference type="PROSITE" id="PS50893">
    <property type="entry name" value="ABC_TRANSPORTER_2"/>
    <property type="match status" value="1"/>
</dbReference>
<keyword evidence="4 6" id="KW-0067">ATP-binding</keyword>
<keyword evidence="2" id="KW-0813">Transport</keyword>
<comment type="caution">
    <text evidence="6">The sequence shown here is derived from an EMBL/GenBank/DDBJ whole genome shotgun (WGS) entry which is preliminary data.</text>
</comment>
<dbReference type="EMBL" id="PYYB01000005">
    <property type="protein sequence ID" value="PTL54367.1"/>
    <property type="molecule type" value="Genomic_DNA"/>
</dbReference>
<evidence type="ECO:0000256" key="4">
    <source>
        <dbReference type="ARBA" id="ARBA00022840"/>
    </source>
</evidence>
<keyword evidence="3" id="KW-0547">Nucleotide-binding</keyword>
<proteinExistence type="inferred from homology"/>
<dbReference type="InterPro" id="IPR003593">
    <property type="entry name" value="AAA+_ATPase"/>
</dbReference>
<evidence type="ECO:0000256" key="2">
    <source>
        <dbReference type="ARBA" id="ARBA00022448"/>
    </source>
</evidence>
<dbReference type="InterPro" id="IPR027417">
    <property type="entry name" value="P-loop_NTPase"/>
</dbReference>
<dbReference type="PANTHER" id="PTHR43335">
    <property type="entry name" value="ABC TRANSPORTER, ATP-BINDING PROTEIN"/>
    <property type="match status" value="1"/>
</dbReference>
<dbReference type="AlphaFoldDB" id="A0A2T4UBT0"/>
<evidence type="ECO:0000256" key="3">
    <source>
        <dbReference type="ARBA" id="ARBA00022741"/>
    </source>
</evidence>
<evidence type="ECO:0000259" key="5">
    <source>
        <dbReference type="PROSITE" id="PS50893"/>
    </source>
</evidence>
<evidence type="ECO:0000313" key="7">
    <source>
        <dbReference type="Proteomes" id="UP000240739"/>
    </source>
</evidence>
<accession>A0A2T4UBT0</accession>
<dbReference type="RefSeq" id="WP_107571309.1">
    <property type="nucleotide sequence ID" value="NZ_PYYB01000005.1"/>
</dbReference>
<dbReference type="OrthoDB" id="9804819at2"/>
<comment type="similarity">
    <text evidence="1">Belongs to the ABC transporter superfamily.</text>
</comment>
<dbReference type="SUPFAM" id="SSF52540">
    <property type="entry name" value="P-loop containing nucleoside triphosphate hydrolases"/>
    <property type="match status" value="1"/>
</dbReference>
<gene>
    <name evidence="6" type="ORF">C7Y72_21780</name>
</gene>
<sequence length="316" mass="33419">MTLIDAQGLTKRFGARIAVDAVDLAVRPGVCFGFLGPNGAGKTTMIRLLLGLARPDTGRVLIGGHDVAQRPSLALSSVGAIVEEPRFHPHLTGVENLRVHAPLVGDGAAARIPSLLERVGLHGRGDEKVKGYSMGMRQRLGVARALLGDPQLLVLDEPTNGLDAEGMAEFRTLIRSMVEEEGRTVFLSSHLLDEMQKLCDEVAIVEQGRIITQTTVRELLHGATGTRTLILDCDDPARATDLLGRVTGVTRVAPSAGPDGEPVLAVTCEGGRETAIAVSRALVEAGIGLAELRVDALSLERRYLDITREASGGGPA</sequence>
<dbReference type="Gene3D" id="3.40.50.300">
    <property type="entry name" value="P-loop containing nucleotide triphosphate hydrolases"/>
    <property type="match status" value="1"/>
</dbReference>
<dbReference type="GO" id="GO:0016887">
    <property type="term" value="F:ATP hydrolysis activity"/>
    <property type="evidence" value="ECO:0007669"/>
    <property type="project" value="InterPro"/>
</dbReference>
<dbReference type="PANTHER" id="PTHR43335:SF4">
    <property type="entry name" value="ABC TRANSPORTER, ATP-BINDING PROTEIN"/>
    <property type="match status" value="1"/>
</dbReference>
<evidence type="ECO:0000313" key="6">
    <source>
        <dbReference type="EMBL" id="PTL54367.1"/>
    </source>
</evidence>
<keyword evidence="7" id="KW-1185">Reference proteome</keyword>
<dbReference type="GO" id="GO:0005524">
    <property type="term" value="F:ATP binding"/>
    <property type="evidence" value="ECO:0007669"/>
    <property type="project" value="UniProtKB-KW"/>
</dbReference>
<feature type="domain" description="ABC transporter" evidence="5">
    <location>
        <begin position="4"/>
        <end position="232"/>
    </location>
</feature>